<accession>A0A1G2G5A7</accession>
<protein>
    <recommendedName>
        <fullName evidence="3">Transglutaminase-like domain-containing protein</fullName>
    </recommendedName>
</protein>
<evidence type="ECO:0000313" key="1">
    <source>
        <dbReference type="EMBL" id="OGZ45429.1"/>
    </source>
</evidence>
<reference evidence="1 2" key="1">
    <citation type="journal article" date="2016" name="Nat. Commun.">
        <title>Thousands of microbial genomes shed light on interconnected biogeochemical processes in an aquifer system.</title>
        <authorList>
            <person name="Anantharaman K."/>
            <person name="Brown C.T."/>
            <person name="Hug L.A."/>
            <person name="Sharon I."/>
            <person name="Castelle C.J."/>
            <person name="Probst A.J."/>
            <person name="Thomas B.C."/>
            <person name="Singh A."/>
            <person name="Wilkins M.J."/>
            <person name="Karaoz U."/>
            <person name="Brodie E.L."/>
            <person name="Williams K.H."/>
            <person name="Hubbard S.S."/>
            <person name="Banfield J.F."/>
        </authorList>
    </citation>
    <scope>NUCLEOTIDE SEQUENCE [LARGE SCALE GENOMIC DNA]</scope>
</reference>
<dbReference type="Proteomes" id="UP000177785">
    <property type="component" value="Unassembled WGS sequence"/>
</dbReference>
<proteinExistence type="predicted"/>
<evidence type="ECO:0000313" key="2">
    <source>
        <dbReference type="Proteomes" id="UP000177785"/>
    </source>
</evidence>
<dbReference type="EMBL" id="MHNL01000006">
    <property type="protein sequence ID" value="OGZ45429.1"/>
    <property type="molecule type" value="Genomic_DNA"/>
</dbReference>
<dbReference type="AlphaFoldDB" id="A0A1G2G5A7"/>
<evidence type="ECO:0008006" key="3">
    <source>
        <dbReference type="Google" id="ProtNLM"/>
    </source>
</evidence>
<sequence length="226" mass="25979">MFGLTKEELTVLRRLDTPRKIQDFINTLAVNFEPHGETCMSPRRVLHERTAHCMEGAMFGAAALYIHGQRPLVMDLKTSLWADDTDHVVAVFQKNGFWGALSKTNHAVLRYREPIYRTIRELALSYFHEYFLDAGQKTLRSYSRPLDLSRFDRKGWITAQEDLFYIPDYLDDTPHTPLLTTAMIKGLRPADPIEIAAGKLVEWAKPGLGTNPQNIKDKRVLKRHIT</sequence>
<gene>
    <name evidence="1" type="ORF">A2756_00215</name>
</gene>
<dbReference type="STRING" id="1802115.A2756_00215"/>
<name>A0A1G2G5A7_9BACT</name>
<organism evidence="1 2">
    <name type="scientific">Candidatus Ryanbacteria bacterium RIFCSPHIGHO2_01_FULL_48_27</name>
    <dbReference type="NCBI Taxonomy" id="1802115"/>
    <lineage>
        <taxon>Bacteria</taxon>
        <taxon>Candidatus Ryaniibacteriota</taxon>
    </lineage>
</organism>
<comment type="caution">
    <text evidence="1">The sequence shown here is derived from an EMBL/GenBank/DDBJ whole genome shotgun (WGS) entry which is preliminary data.</text>
</comment>